<dbReference type="PANTHER" id="PTHR42711:SF5">
    <property type="entry name" value="ABC TRANSPORTER ATP-BINDING PROTEIN NATA"/>
    <property type="match status" value="1"/>
</dbReference>
<evidence type="ECO:0000256" key="1">
    <source>
        <dbReference type="ARBA" id="ARBA00004202"/>
    </source>
</evidence>
<dbReference type="PROSITE" id="PS50893">
    <property type="entry name" value="ABC_TRANSPORTER_2"/>
    <property type="match status" value="1"/>
</dbReference>
<dbReference type="AlphaFoldDB" id="A0A2T0LUV8"/>
<name>A0A2T0LUV8_9PSEU</name>
<comment type="caution">
    <text evidence="8">The sequence shown here is derived from an EMBL/GenBank/DDBJ whole genome shotgun (WGS) entry which is preliminary data.</text>
</comment>
<evidence type="ECO:0000256" key="5">
    <source>
        <dbReference type="ARBA" id="ARBA00022840"/>
    </source>
</evidence>
<dbReference type="OrthoDB" id="6198786at2"/>
<dbReference type="PANTHER" id="PTHR42711">
    <property type="entry name" value="ABC TRANSPORTER ATP-BINDING PROTEIN"/>
    <property type="match status" value="1"/>
</dbReference>
<evidence type="ECO:0000256" key="4">
    <source>
        <dbReference type="ARBA" id="ARBA00022741"/>
    </source>
</evidence>
<dbReference type="InterPro" id="IPR027417">
    <property type="entry name" value="P-loop_NTPase"/>
</dbReference>
<evidence type="ECO:0000256" key="3">
    <source>
        <dbReference type="ARBA" id="ARBA00022448"/>
    </source>
</evidence>
<dbReference type="Gene3D" id="3.40.50.300">
    <property type="entry name" value="P-loop containing nucleotide triphosphate hydrolases"/>
    <property type="match status" value="1"/>
</dbReference>
<dbReference type="InterPro" id="IPR003593">
    <property type="entry name" value="AAA+_ATPase"/>
</dbReference>
<dbReference type="SMART" id="SM00382">
    <property type="entry name" value="AAA"/>
    <property type="match status" value="1"/>
</dbReference>
<proteinExistence type="inferred from homology"/>
<keyword evidence="6" id="KW-0046">Antibiotic resistance</keyword>
<dbReference type="Proteomes" id="UP000238362">
    <property type="component" value="Unassembled WGS sequence"/>
</dbReference>
<dbReference type="InterPro" id="IPR003439">
    <property type="entry name" value="ABC_transporter-like_ATP-bd"/>
</dbReference>
<dbReference type="InterPro" id="IPR050763">
    <property type="entry name" value="ABC_transporter_ATP-binding"/>
</dbReference>
<evidence type="ECO:0000313" key="8">
    <source>
        <dbReference type="EMBL" id="PRX47633.1"/>
    </source>
</evidence>
<keyword evidence="4" id="KW-0547">Nucleotide-binding</keyword>
<evidence type="ECO:0000259" key="7">
    <source>
        <dbReference type="PROSITE" id="PS50893"/>
    </source>
</evidence>
<accession>A0A2T0LUV8</accession>
<feature type="domain" description="ABC transporter" evidence="7">
    <location>
        <begin position="5"/>
        <end position="202"/>
    </location>
</feature>
<dbReference type="GO" id="GO:0046677">
    <property type="term" value="P:response to antibiotic"/>
    <property type="evidence" value="ECO:0007669"/>
    <property type="project" value="UniProtKB-KW"/>
</dbReference>
<dbReference type="GO" id="GO:0005886">
    <property type="term" value="C:plasma membrane"/>
    <property type="evidence" value="ECO:0007669"/>
    <property type="project" value="UniProtKB-SubCell"/>
</dbReference>
<evidence type="ECO:0000256" key="2">
    <source>
        <dbReference type="ARBA" id="ARBA00005417"/>
    </source>
</evidence>
<organism evidence="8 9">
    <name type="scientific">Prauserella shujinwangii</name>
    <dbReference type="NCBI Taxonomy" id="1453103"/>
    <lineage>
        <taxon>Bacteria</taxon>
        <taxon>Bacillati</taxon>
        <taxon>Actinomycetota</taxon>
        <taxon>Actinomycetes</taxon>
        <taxon>Pseudonocardiales</taxon>
        <taxon>Pseudonocardiaceae</taxon>
        <taxon>Prauserella</taxon>
    </lineage>
</organism>
<reference evidence="8 9" key="1">
    <citation type="submission" date="2018-03" db="EMBL/GenBank/DDBJ databases">
        <title>Genomic Encyclopedia of Type Strains, Phase III (KMG-III): the genomes of soil and plant-associated and newly described type strains.</title>
        <authorList>
            <person name="Whitman W."/>
        </authorList>
    </citation>
    <scope>NUCLEOTIDE SEQUENCE [LARGE SCALE GENOMIC DNA]</scope>
    <source>
        <strain evidence="8 9">CGMCC 4.7125</strain>
    </source>
</reference>
<sequence length="203" mass="21285">MEGPVAARGLGVRAGDHWLFRGLDLTVAAGESAVVAGPNGSGKSTLLRCLYGMEAPAEGELRVCGQVPDERERDFRRRVSVLLDDSEFFGELTPAQHVELLAGSFGADADIGKALADVGLADRAAVPAGLLSAGQQRRLLLLGATARPFDVLLLDEPERALDVAGKEWLTELVGRVAAAGAAVVVATHHPPLLSVADHVVRWG</sequence>
<dbReference type="Pfam" id="PF00005">
    <property type="entry name" value="ABC_tran"/>
    <property type="match status" value="1"/>
</dbReference>
<comment type="similarity">
    <text evidence="2">Belongs to the ABC transporter superfamily.</text>
</comment>
<keyword evidence="5" id="KW-0067">ATP-binding</keyword>
<gene>
    <name evidence="8" type="ORF">B0I33_105213</name>
</gene>
<protein>
    <submittedName>
        <fullName evidence="8">ABC transporter family protein</fullName>
    </submittedName>
</protein>
<dbReference type="GO" id="GO:0016887">
    <property type="term" value="F:ATP hydrolysis activity"/>
    <property type="evidence" value="ECO:0007669"/>
    <property type="project" value="InterPro"/>
</dbReference>
<dbReference type="SUPFAM" id="SSF52540">
    <property type="entry name" value="P-loop containing nucleoside triphosphate hydrolases"/>
    <property type="match status" value="1"/>
</dbReference>
<dbReference type="GO" id="GO:0005524">
    <property type="term" value="F:ATP binding"/>
    <property type="evidence" value="ECO:0007669"/>
    <property type="project" value="UniProtKB-KW"/>
</dbReference>
<evidence type="ECO:0000256" key="6">
    <source>
        <dbReference type="ARBA" id="ARBA00023251"/>
    </source>
</evidence>
<evidence type="ECO:0000313" key="9">
    <source>
        <dbReference type="Proteomes" id="UP000238362"/>
    </source>
</evidence>
<comment type="subcellular location">
    <subcellularLocation>
        <location evidence="1">Cell membrane</location>
        <topology evidence="1">Peripheral membrane protein</topology>
    </subcellularLocation>
</comment>
<dbReference type="PROSITE" id="PS00211">
    <property type="entry name" value="ABC_TRANSPORTER_1"/>
    <property type="match status" value="1"/>
</dbReference>
<keyword evidence="9" id="KW-1185">Reference proteome</keyword>
<dbReference type="EMBL" id="PVNH01000005">
    <property type="protein sequence ID" value="PRX47633.1"/>
    <property type="molecule type" value="Genomic_DNA"/>
</dbReference>
<dbReference type="InterPro" id="IPR017871">
    <property type="entry name" value="ABC_transporter-like_CS"/>
</dbReference>
<dbReference type="RefSeq" id="WP_106179129.1">
    <property type="nucleotide sequence ID" value="NZ_PVNH01000005.1"/>
</dbReference>
<keyword evidence="3" id="KW-0813">Transport</keyword>